<organism evidence="3 4">
    <name type="scientific">Lutzomyia longipalpis</name>
    <name type="common">Sand fly</name>
    <dbReference type="NCBI Taxonomy" id="7200"/>
    <lineage>
        <taxon>Eukaryota</taxon>
        <taxon>Metazoa</taxon>
        <taxon>Ecdysozoa</taxon>
        <taxon>Arthropoda</taxon>
        <taxon>Hexapoda</taxon>
        <taxon>Insecta</taxon>
        <taxon>Pterygota</taxon>
        <taxon>Neoptera</taxon>
        <taxon>Endopterygota</taxon>
        <taxon>Diptera</taxon>
        <taxon>Nematocera</taxon>
        <taxon>Psychodoidea</taxon>
        <taxon>Psychodidae</taxon>
        <taxon>Lutzomyia</taxon>
        <taxon>Lutzomyia</taxon>
    </lineage>
</organism>
<dbReference type="InterPro" id="IPR000253">
    <property type="entry name" value="FHA_dom"/>
</dbReference>
<dbReference type="InterPro" id="IPR008984">
    <property type="entry name" value="SMAD_FHA_dom_sf"/>
</dbReference>
<dbReference type="PROSITE" id="PS50006">
    <property type="entry name" value="FHA_DOMAIN"/>
    <property type="match status" value="1"/>
</dbReference>
<reference evidence="3" key="1">
    <citation type="submission" date="2020-05" db="UniProtKB">
        <authorList>
            <consortium name="EnsemblMetazoa"/>
        </authorList>
    </citation>
    <scope>IDENTIFICATION</scope>
    <source>
        <strain evidence="3">Jacobina</strain>
    </source>
</reference>
<dbReference type="EMBL" id="AJWK01030828">
    <property type="status" value="NOT_ANNOTATED_CDS"/>
    <property type="molecule type" value="Genomic_DNA"/>
</dbReference>
<dbReference type="Proteomes" id="UP000092461">
    <property type="component" value="Unassembled WGS sequence"/>
</dbReference>
<protein>
    <recommendedName>
        <fullName evidence="2">FHA domain-containing protein</fullName>
    </recommendedName>
</protein>
<feature type="region of interest" description="Disordered" evidence="1">
    <location>
        <begin position="1"/>
        <end position="37"/>
    </location>
</feature>
<keyword evidence="4" id="KW-1185">Reference proteome</keyword>
<proteinExistence type="predicted"/>
<evidence type="ECO:0000313" key="4">
    <source>
        <dbReference type="Proteomes" id="UP000092461"/>
    </source>
</evidence>
<evidence type="ECO:0000259" key="2">
    <source>
        <dbReference type="PROSITE" id="PS50006"/>
    </source>
</evidence>
<dbReference type="AlphaFoldDB" id="A0A1B0GKP2"/>
<dbReference type="PANTHER" id="PTHR46309">
    <property type="entry name" value="PHD FINGER PROTEIN 12"/>
    <property type="match status" value="1"/>
</dbReference>
<evidence type="ECO:0000256" key="1">
    <source>
        <dbReference type="SAM" id="MobiDB-lite"/>
    </source>
</evidence>
<dbReference type="SUPFAM" id="SSF49879">
    <property type="entry name" value="SMAD/FHA domain"/>
    <property type="match status" value="1"/>
</dbReference>
<dbReference type="Gene3D" id="2.60.200.20">
    <property type="match status" value="1"/>
</dbReference>
<dbReference type="GO" id="GO:0003714">
    <property type="term" value="F:transcription corepressor activity"/>
    <property type="evidence" value="ECO:0007669"/>
    <property type="project" value="InterPro"/>
</dbReference>
<accession>A0A1B0GKP2</accession>
<feature type="compositionally biased region" description="Basic and acidic residues" evidence="1">
    <location>
        <begin position="15"/>
        <end position="37"/>
    </location>
</feature>
<dbReference type="EnsemblMetazoa" id="LLOJ009017-RA">
    <property type="protein sequence ID" value="LLOJ009017-PA"/>
    <property type="gene ID" value="LLOJ009017"/>
</dbReference>
<name>A0A1B0GKP2_LUTLO</name>
<dbReference type="GO" id="GO:0070822">
    <property type="term" value="C:Sin3-type complex"/>
    <property type="evidence" value="ECO:0007669"/>
    <property type="project" value="TreeGrafter"/>
</dbReference>
<feature type="domain" description="FHA" evidence="2">
    <location>
        <begin position="186"/>
        <end position="240"/>
    </location>
</feature>
<feature type="region of interest" description="Disordered" evidence="1">
    <location>
        <begin position="251"/>
        <end position="293"/>
    </location>
</feature>
<sequence length="377" mass="43087">ADEKQSETVEDVEIKEEVKEDSKEGVKEEKSQDPEKIEKELSHLDSNLIKMLAYQRLQQIMSENPDLIGRVHYRNVAKSIREVSRTNPLKGKPLPSELLSSSDIARIASLFESPFREDKSKIYEMIYGHSAPEENLVAPGRWRDPLAQEKIRARAVLTPVGDILYGMKWSSSYSLSGGIFMRYRKLTIGSGAGCDVLLENFGHCRQTSQKHAVIFFDDATQQFELLNYSEFGTEVNGQFYSLDFTEHPLSTEEQAAKRRRSPELPLEETTKKKTKRRKKPKKEPERETESNVNDEDIENLVRCVIDRKRGIKRHHLRVDESAKMAAPEQYPCNCTSRVPLKAGWEGSAILKHGYLLRFGCLAFVFSIIDADGEMDED</sequence>
<feature type="compositionally biased region" description="Basic residues" evidence="1">
    <location>
        <begin position="272"/>
        <end position="281"/>
    </location>
</feature>
<dbReference type="PANTHER" id="PTHR46309:SF1">
    <property type="entry name" value="PHD FINGER PROTEIN 12"/>
    <property type="match status" value="1"/>
</dbReference>
<dbReference type="VEuPathDB" id="VectorBase:LLONM1_002611"/>
<dbReference type="InterPro" id="IPR042163">
    <property type="entry name" value="PHF12"/>
</dbReference>
<dbReference type="Pfam" id="PF00498">
    <property type="entry name" value="FHA"/>
    <property type="match status" value="1"/>
</dbReference>
<dbReference type="VEuPathDB" id="VectorBase:LLOJ009017"/>
<evidence type="ECO:0000313" key="3">
    <source>
        <dbReference type="EnsemblMetazoa" id="LLOJ009017-PA"/>
    </source>
</evidence>
<dbReference type="GO" id="GO:0000122">
    <property type="term" value="P:negative regulation of transcription by RNA polymerase II"/>
    <property type="evidence" value="ECO:0007669"/>
    <property type="project" value="TreeGrafter"/>
</dbReference>